<dbReference type="InParanoid" id="B4J347"/>
<dbReference type="GO" id="GO:0005634">
    <property type="term" value="C:nucleus"/>
    <property type="evidence" value="ECO:0007669"/>
    <property type="project" value="EnsemblMetazoa"/>
</dbReference>
<keyword evidence="1" id="KW-0863">Zinc-finger</keyword>
<name>B4J347_DROGR</name>
<proteinExistence type="predicted"/>
<sequence>MSCKRTPDITELLPVREYRCEHCSDQVFGNQSHYQLHLRRRHNLVPINSEVDITEYHCPVANCIYHVERANSRSFMNIRFLRQHYQKTHMVKDFKCNECNGTFLLARHLEKHLCCTVFPCHVCGLTYSSKASLATHMRRKNHLEHNEVPSTKVAIPSLESWRNHQNSTKNYARNKAEPVGDLDGPSEKQIALVHSPYGKEQKTASNSTIDATIKSEPVSHLDTPIRKQKPVAVVDDPIEEQIAPVDSPIQPSFYCLPDIEVPFVLQTATQTDDSIDMDDAVQQALNVALAERARQESELALSNFTVEEVERLLRDMETQTDDVDFNEIVMNNADELAPLLRDTQTQTLDNRLDQGTMTDLDLETDSVVYGAYQAAEPMFGPQTSAHMHTQTCDELFEELGLSHIQTQTHWPDEDDDGLYNTQHTQTCDEMLDELLENFQSTCTQTGGWIKWQETEGAAN</sequence>
<evidence type="ECO:0000259" key="2">
    <source>
        <dbReference type="PROSITE" id="PS50157"/>
    </source>
</evidence>
<accession>B4J347</accession>
<dbReference type="PROSITE" id="PS50157">
    <property type="entry name" value="ZINC_FINGER_C2H2_2"/>
    <property type="match status" value="1"/>
</dbReference>
<dbReference type="GO" id="GO:0000981">
    <property type="term" value="F:DNA-binding transcription factor activity, RNA polymerase II-specific"/>
    <property type="evidence" value="ECO:0007669"/>
    <property type="project" value="TreeGrafter"/>
</dbReference>
<dbReference type="InterPro" id="IPR036236">
    <property type="entry name" value="Znf_C2H2_sf"/>
</dbReference>
<dbReference type="GO" id="GO:0045944">
    <property type="term" value="P:positive regulation of transcription by RNA polymerase II"/>
    <property type="evidence" value="ECO:0007669"/>
    <property type="project" value="EnsemblMetazoa"/>
</dbReference>
<dbReference type="GO" id="GO:1990047">
    <property type="term" value="C:spindle matrix"/>
    <property type="evidence" value="ECO:0007669"/>
    <property type="project" value="EnsemblMetazoa"/>
</dbReference>
<dbReference type="OrthoDB" id="6354171at2759"/>
<dbReference type="PhylomeDB" id="B4J347"/>
<dbReference type="PANTHER" id="PTHR46664:SF1">
    <property type="entry name" value="ATM INTERACTOR"/>
    <property type="match status" value="1"/>
</dbReference>
<evidence type="ECO:0000313" key="3">
    <source>
        <dbReference type="EMBL" id="EDV96118.1"/>
    </source>
</evidence>
<dbReference type="Gene3D" id="3.30.160.60">
    <property type="entry name" value="Classic Zinc Finger"/>
    <property type="match status" value="1"/>
</dbReference>
<evidence type="ECO:0000256" key="1">
    <source>
        <dbReference type="PROSITE-ProRule" id="PRU00042"/>
    </source>
</evidence>
<dbReference type="InterPro" id="IPR013087">
    <property type="entry name" value="Znf_C2H2_type"/>
</dbReference>
<dbReference type="EMBL" id="CH916366">
    <property type="protein sequence ID" value="EDV96118.1"/>
    <property type="molecule type" value="Genomic_DNA"/>
</dbReference>
<feature type="domain" description="C2H2-type" evidence="2">
    <location>
        <begin position="118"/>
        <end position="147"/>
    </location>
</feature>
<dbReference type="Proteomes" id="UP000001070">
    <property type="component" value="Unassembled WGS sequence"/>
</dbReference>
<dbReference type="HOGENOM" id="CLU_674886_0_0_1"/>
<dbReference type="AlphaFoldDB" id="B4J347"/>
<dbReference type="InterPro" id="IPR055303">
    <property type="entry name" value="ATMIN"/>
</dbReference>
<reference evidence="3 4" key="1">
    <citation type="journal article" date="2007" name="Nature">
        <title>Evolution of genes and genomes on the Drosophila phylogeny.</title>
        <authorList>
            <consortium name="Drosophila 12 Genomes Consortium"/>
            <person name="Clark A.G."/>
            <person name="Eisen M.B."/>
            <person name="Smith D.R."/>
            <person name="Bergman C.M."/>
            <person name="Oliver B."/>
            <person name="Markow T.A."/>
            <person name="Kaufman T.C."/>
            <person name="Kellis M."/>
            <person name="Gelbart W."/>
            <person name="Iyer V.N."/>
            <person name="Pollard D.A."/>
            <person name="Sackton T.B."/>
            <person name="Larracuente A.M."/>
            <person name="Singh N.D."/>
            <person name="Abad J.P."/>
            <person name="Abt D.N."/>
            <person name="Adryan B."/>
            <person name="Aguade M."/>
            <person name="Akashi H."/>
            <person name="Anderson W.W."/>
            <person name="Aquadro C.F."/>
            <person name="Ardell D.H."/>
            <person name="Arguello R."/>
            <person name="Artieri C.G."/>
            <person name="Barbash D.A."/>
            <person name="Barker D."/>
            <person name="Barsanti P."/>
            <person name="Batterham P."/>
            <person name="Batzoglou S."/>
            <person name="Begun D."/>
            <person name="Bhutkar A."/>
            <person name="Blanco E."/>
            <person name="Bosak S.A."/>
            <person name="Bradley R.K."/>
            <person name="Brand A.D."/>
            <person name="Brent M.R."/>
            <person name="Brooks A.N."/>
            <person name="Brown R.H."/>
            <person name="Butlin R.K."/>
            <person name="Caggese C."/>
            <person name="Calvi B.R."/>
            <person name="Bernardo de Carvalho A."/>
            <person name="Caspi A."/>
            <person name="Castrezana S."/>
            <person name="Celniker S.E."/>
            <person name="Chang J.L."/>
            <person name="Chapple C."/>
            <person name="Chatterji S."/>
            <person name="Chinwalla A."/>
            <person name="Civetta A."/>
            <person name="Clifton S.W."/>
            <person name="Comeron J.M."/>
            <person name="Costello J.C."/>
            <person name="Coyne J.A."/>
            <person name="Daub J."/>
            <person name="David R.G."/>
            <person name="Delcher A.L."/>
            <person name="Delehaunty K."/>
            <person name="Do C.B."/>
            <person name="Ebling H."/>
            <person name="Edwards K."/>
            <person name="Eickbush T."/>
            <person name="Evans J.D."/>
            <person name="Filipski A."/>
            <person name="Findeiss S."/>
            <person name="Freyhult E."/>
            <person name="Fulton L."/>
            <person name="Fulton R."/>
            <person name="Garcia A.C."/>
            <person name="Gardiner A."/>
            <person name="Garfield D.A."/>
            <person name="Garvin B.E."/>
            <person name="Gibson G."/>
            <person name="Gilbert D."/>
            <person name="Gnerre S."/>
            <person name="Godfrey J."/>
            <person name="Good R."/>
            <person name="Gotea V."/>
            <person name="Gravely B."/>
            <person name="Greenberg A.J."/>
            <person name="Griffiths-Jones S."/>
            <person name="Gross S."/>
            <person name="Guigo R."/>
            <person name="Gustafson E.A."/>
            <person name="Haerty W."/>
            <person name="Hahn M.W."/>
            <person name="Halligan D.L."/>
            <person name="Halpern A.L."/>
            <person name="Halter G.M."/>
            <person name="Han M.V."/>
            <person name="Heger A."/>
            <person name="Hillier L."/>
            <person name="Hinrichs A.S."/>
            <person name="Holmes I."/>
            <person name="Hoskins R.A."/>
            <person name="Hubisz M.J."/>
            <person name="Hultmark D."/>
            <person name="Huntley M.A."/>
            <person name="Jaffe D.B."/>
            <person name="Jagadeeshan S."/>
            <person name="Jeck W.R."/>
            <person name="Johnson J."/>
            <person name="Jones C.D."/>
            <person name="Jordan W.C."/>
            <person name="Karpen G.H."/>
            <person name="Kataoka E."/>
            <person name="Keightley P.D."/>
            <person name="Kheradpour P."/>
            <person name="Kirkness E.F."/>
            <person name="Koerich L.B."/>
            <person name="Kristiansen K."/>
            <person name="Kudrna D."/>
            <person name="Kulathinal R.J."/>
            <person name="Kumar S."/>
            <person name="Kwok R."/>
            <person name="Lander E."/>
            <person name="Langley C.H."/>
            <person name="Lapoint R."/>
            <person name="Lazzaro B.P."/>
            <person name="Lee S.J."/>
            <person name="Levesque L."/>
            <person name="Li R."/>
            <person name="Lin C.F."/>
            <person name="Lin M.F."/>
            <person name="Lindblad-Toh K."/>
            <person name="Llopart A."/>
            <person name="Long M."/>
            <person name="Low L."/>
            <person name="Lozovsky E."/>
            <person name="Lu J."/>
            <person name="Luo M."/>
            <person name="Machado C.A."/>
            <person name="Makalowski W."/>
            <person name="Marzo M."/>
            <person name="Matsuda M."/>
            <person name="Matzkin L."/>
            <person name="McAllister B."/>
            <person name="McBride C.S."/>
            <person name="McKernan B."/>
            <person name="McKernan K."/>
            <person name="Mendez-Lago M."/>
            <person name="Minx P."/>
            <person name="Mollenhauer M.U."/>
            <person name="Montooth K."/>
            <person name="Mount S.M."/>
            <person name="Mu X."/>
            <person name="Myers E."/>
            <person name="Negre B."/>
            <person name="Newfeld S."/>
            <person name="Nielsen R."/>
            <person name="Noor M.A."/>
            <person name="O'Grady P."/>
            <person name="Pachter L."/>
            <person name="Papaceit M."/>
            <person name="Parisi M.J."/>
            <person name="Parisi M."/>
            <person name="Parts L."/>
            <person name="Pedersen J.S."/>
            <person name="Pesole G."/>
            <person name="Phillippy A.M."/>
            <person name="Ponting C.P."/>
            <person name="Pop M."/>
            <person name="Porcelli D."/>
            <person name="Powell J.R."/>
            <person name="Prohaska S."/>
            <person name="Pruitt K."/>
            <person name="Puig M."/>
            <person name="Quesneville H."/>
            <person name="Ram K.R."/>
            <person name="Rand D."/>
            <person name="Rasmussen M.D."/>
            <person name="Reed L.K."/>
            <person name="Reenan R."/>
            <person name="Reily A."/>
            <person name="Remington K.A."/>
            <person name="Rieger T.T."/>
            <person name="Ritchie M.G."/>
            <person name="Robin C."/>
            <person name="Rogers Y.H."/>
            <person name="Rohde C."/>
            <person name="Rozas J."/>
            <person name="Rubenfield M.J."/>
            <person name="Ruiz A."/>
            <person name="Russo S."/>
            <person name="Salzberg S.L."/>
            <person name="Sanchez-Gracia A."/>
            <person name="Saranga D.J."/>
            <person name="Sato H."/>
            <person name="Schaeffer S.W."/>
            <person name="Schatz M.C."/>
            <person name="Schlenke T."/>
            <person name="Schwartz R."/>
            <person name="Segarra C."/>
            <person name="Singh R.S."/>
            <person name="Sirot L."/>
            <person name="Sirota M."/>
            <person name="Sisneros N.B."/>
            <person name="Smith C.D."/>
            <person name="Smith T.F."/>
            <person name="Spieth J."/>
            <person name="Stage D.E."/>
            <person name="Stark A."/>
            <person name="Stephan W."/>
            <person name="Strausberg R.L."/>
            <person name="Strempel S."/>
            <person name="Sturgill D."/>
            <person name="Sutton G."/>
            <person name="Sutton G.G."/>
            <person name="Tao W."/>
            <person name="Teichmann S."/>
            <person name="Tobari Y.N."/>
            <person name="Tomimura Y."/>
            <person name="Tsolas J.M."/>
            <person name="Valente V.L."/>
            <person name="Venter E."/>
            <person name="Venter J.C."/>
            <person name="Vicario S."/>
            <person name="Vieira F.G."/>
            <person name="Vilella A.J."/>
            <person name="Villasante A."/>
            <person name="Walenz B."/>
            <person name="Wang J."/>
            <person name="Wasserman M."/>
            <person name="Watts T."/>
            <person name="Wilson D."/>
            <person name="Wilson R.K."/>
            <person name="Wing R.A."/>
            <person name="Wolfner M.F."/>
            <person name="Wong A."/>
            <person name="Wong G.K."/>
            <person name="Wu C.I."/>
            <person name="Wu G."/>
            <person name="Yamamoto D."/>
            <person name="Yang H.P."/>
            <person name="Yang S.P."/>
            <person name="Yorke J.A."/>
            <person name="Yoshida K."/>
            <person name="Zdobnov E."/>
            <person name="Zhang P."/>
            <person name="Zhang Y."/>
            <person name="Zimin A.V."/>
            <person name="Baldwin J."/>
            <person name="Abdouelleil A."/>
            <person name="Abdulkadir J."/>
            <person name="Abebe A."/>
            <person name="Abera B."/>
            <person name="Abreu J."/>
            <person name="Acer S.C."/>
            <person name="Aftuck L."/>
            <person name="Alexander A."/>
            <person name="An P."/>
            <person name="Anderson E."/>
            <person name="Anderson S."/>
            <person name="Arachi H."/>
            <person name="Azer M."/>
            <person name="Bachantsang P."/>
            <person name="Barry A."/>
            <person name="Bayul T."/>
            <person name="Berlin A."/>
            <person name="Bessette D."/>
            <person name="Bloom T."/>
            <person name="Blye J."/>
            <person name="Boguslavskiy L."/>
            <person name="Bonnet C."/>
            <person name="Boukhgalter B."/>
            <person name="Bourzgui I."/>
            <person name="Brown A."/>
            <person name="Cahill P."/>
            <person name="Channer S."/>
            <person name="Cheshatsang Y."/>
            <person name="Chuda L."/>
            <person name="Citroen M."/>
            <person name="Collymore A."/>
            <person name="Cooke P."/>
            <person name="Costello M."/>
            <person name="D'Aco K."/>
            <person name="Daza R."/>
            <person name="De Haan G."/>
            <person name="DeGray S."/>
            <person name="DeMaso C."/>
            <person name="Dhargay N."/>
            <person name="Dooley K."/>
            <person name="Dooley E."/>
            <person name="Doricent M."/>
            <person name="Dorje P."/>
            <person name="Dorjee K."/>
            <person name="Dupes A."/>
            <person name="Elong R."/>
            <person name="Falk J."/>
            <person name="Farina A."/>
            <person name="Faro S."/>
            <person name="Ferguson D."/>
            <person name="Fisher S."/>
            <person name="Foley C.D."/>
            <person name="Franke A."/>
            <person name="Friedrich D."/>
            <person name="Gadbois L."/>
            <person name="Gearin G."/>
            <person name="Gearin C.R."/>
            <person name="Giannoukos G."/>
            <person name="Goode T."/>
            <person name="Graham J."/>
            <person name="Grandbois E."/>
            <person name="Grewal S."/>
            <person name="Gyaltsen K."/>
            <person name="Hafez N."/>
            <person name="Hagos B."/>
            <person name="Hall J."/>
            <person name="Henson C."/>
            <person name="Hollinger A."/>
            <person name="Honan T."/>
            <person name="Huard M.D."/>
            <person name="Hughes L."/>
            <person name="Hurhula B."/>
            <person name="Husby M.E."/>
            <person name="Kamat A."/>
            <person name="Kanga B."/>
            <person name="Kashin S."/>
            <person name="Khazanovich D."/>
            <person name="Kisner P."/>
            <person name="Lance K."/>
            <person name="Lara M."/>
            <person name="Lee W."/>
            <person name="Lennon N."/>
            <person name="Letendre F."/>
            <person name="LeVine R."/>
            <person name="Lipovsky A."/>
            <person name="Liu X."/>
            <person name="Liu J."/>
            <person name="Liu S."/>
            <person name="Lokyitsang T."/>
            <person name="Lokyitsang Y."/>
            <person name="Lubonja R."/>
            <person name="Lui A."/>
            <person name="MacDonald P."/>
            <person name="Magnisalis V."/>
            <person name="Maru K."/>
            <person name="Matthews C."/>
            <person name="McCusker W."/>
            <person name="McDonough S."/>
            <person name="Mehta T."/>
            <person name="Meldrim J."/>
            <person name="Meneus L."/>
            <person name="Mihai O."/>
            <person name="Mihalev A."/>
            <person name="Mihova T."/>
            <person name="Mittelman R."/>
            <person name="Mlenga V."/>
            <person name="Montmayeur A."/>
            <person name="Mulrain L."/>
            <person name="Navidi A."/>
            <person name="Naylor J."/>
            <person name="Negash T."/>
            <person name="Nguyen T."/>
            <person name="Nguyen N."/>
            <person name="Nicol R."/>
            <person name="Norbu C."/>
            <person name="Norbu N."/>
            <person name="Novod N."/>
            <person name="O'Neill B."/>
            <person name="Osman S."/>
            <person name="Markiewicz E."/>
            <person name="Oyono O.L."/>
            <person name="Patti C."/>
            <person name="Phunkhang P."/>
            <person name="Pierre F."/>
            <person name="Priest M."/>
            <person name="Raghuraman S."/>
            <person name="Rege F."/>
            <person name="Reyes R."/>
            <person name="Rise C."/>
            <person name="Rogov P."/>
            <person name="Ross K."/>
            <person name="Ryan E."/>
            <person name="Settipalli S."/>
            <person name="Shea T."/>
            <person name="Sherpa N."/>
            <person name="Shi L."/>
            <person name="Shih D."/>
            <person name="Sparrow T."/>
            <person name="Spaulding J."/>
            <person name="Stalker J."/>
            <person name="Stange-Thomann N."/>
            <person name="Stavropoulos S."/>
            <person name="Stone C."/>
            <person name="Strader C."/>
            <person name="Tesfaye S."/>
            <person name="Thomson T."/>
            <person name="Thoulutsang Y."/>
            <person name="Thoulutsang D."/>
            <person name="Topham K."/>
            <person name="Topping I."/>
            <person name="Tsamla T."/>
            <person name="Vassiliev H."/>
            <person name="Vo A."/>
            <person name="Wangchuk T."/>
            <person name="Wangdi T."/>
            <person name="Weiand M."/>
            <person name="Wilkinson J."/>
            <person name="Wilson A."/>
            <person name="Yadav S."/>
            <person name="Young G."/>
            <person name="Yu Q."/>
            <person name="Zembek L."/>
            <person name="Zhong D."/>
            <person name="Zimmer A."/>
            <person name="Zwirko Z."/>
            <person name="Jaffe D.B."/>
            <person name="Alvarez P."/>
            <person name="Brockman W."/>
            <person name="Butler J."/>
            <person name="Chin C."/>
            <person name="Gnerre S."/>
            <person name="Grabherr M."/>
            <person name="Kleber M."/>
            <person name="Mauceli E."/>
            <person name="MacCallum I."/>
        </authorList>
    </citation>
    <scope>NUCLEOTIDE SEQUENCE [LARGE SCALE GENOMIC DNA]</scope>
    <source>
        <strain evidence="4">Tucson 15287-2541.00</strain>
    </source>
</reference>
<dbReference type="GO" id="GO:0005703">
    <property type="term" value="C:polytene chromosome puff"/>
    <property type="evidence" value="ECO:0007669"/>
    <property type="project" value="EnsemblMetazoa"/>
</dbReference>
<organism evidence="4">
    <name type="scientific">Drosophila grimshawi</name>
    <name type="common">Hawaiian fruit fly</name>
    <name type="synonym">Idiomyia grimshawi</name>
    <dbReference type="NCBI Taxonomy" id="7222"/>
    <lineage>
        <taxon>Eukaryota</taxon>
        <taxon>Metazoa</taxon>
        <taxon>Ecdysozoa</taxon>
        <taxon>Arthropoda</taxon>
        <taxon>Hexapoda</taxon>
        <taxon>Insecta</taxon>
        <taxon>Pterygota</taxon>
        <taxon>Neoptera</taxon>
        <taxon>Endopterygota</taxon>
        <taxon>Diptera</taxon>
        <taxon>Brachycera</taxon>
        <taxon>Muscomorpha</taxon>
        <taxon>Ephydroidea</taxon>
        <taxon>Drosophilidae</taxon>
        <taxon>Drosophila</taxon>
        <taxon>Hawaiian Drosophila</taxon>
    </lineage>
</organism>
<dbReference type="KEGG" id="dgr:6557357"/>
<dbReference type="PROSITE" id="PS00028">
    <property type="entry name" value="ZINC_FINGER_C2H2_1"/>
    <property type="match status" value="1"/>
</dbReference>
<dbReference type="STRING" id="7222.B4J347"/>
<keyword evidence="1" id="KW-0862">Zinc</keyword>
<dbReference type="GO" id="GO:0005705">
    <property type="term" value="C:polytene chromosome interband"/>
    <property type="evidence" value="ECO:0007669"/>
    <property type="project" value="EnsemblMetazoa"/>
</dbReference>
<dbReference type="SMART" id="SM00355">
    <property type="entry name" value="ZnF_C2H2"/>
    <property type="match status" value="4"/>
</dbReference>
<dbReference type="eggNOG" id="KOG1721">
    <property type="taxonomic scope" value="Eukaryota"/>
</dbReference>
<protein>
    <submittedName>
        <fullName evidence="3">GH16080</fullName>
    </submittedName>
</protein>
<dbReference type="OMA" id="YTQTRWL"/>
<dbReference type="GO" id="GO:0008270">
    <property type="term" value="F:zinc ion binding"/>
    <property type="evidence" value="ECO:0007669"/>
    <property type="project" value="UniProtKB-KW"/>
</dbReference>
<dbReference type="GO" id="GO:0007088">
    <property type="term" value="P:regulation of mitotic nuclear division"/>
    <property type="evidence" value="ECO:0007669"/>
    <property type="project" value="EnsemblMetazoa"/>
</dbReference>
<dbReference type="GO" id="GO:0007552">
    <property type="term" value="P:metamorphosis"/>
    <property type="evidence" value="ECO:0007669"/>
    <property type="project" value="EnsemblMetazoa"/>
</dbReference>
<dbReference type="FunCoup" id="B4J347">
    <property type="interactions" value="147"/>
</dbReference>
<keyword evidence="4" id="KW-1185">Reference proteome</keyword>
<dbReference type="GO" id="GO:0000976">
    <property type="term" value="F:transcription cis-regulatory region binding"/>
    <property type="evidence" value="ECO:0007669"/>
    <property type="project" value="InterPro"/>
</dbReference>
<gene>
    <name evidence="3" type="primary">Dgri\GH16080</name>
    <name evidence="3" type="ORF">Dgri_GH16080</name>
</gene>
<keyword evidence="1" id="KW-0479">Metal-binding</keyword>
<dbReference type="SUPFAM" id="SSF57667">
    <property type="entry name" value="beta-beta-alpha zinc fingers"/>
    <property type="match status" value="1"/>
</dbReference>
<evidence type="ECO:0000313" key="4">
    <source>
        <dbReference type="Proteomes" id="UP000001070"/>
    </source>
</evidence>
<dbReference type="PANTHER" id="PTHR46664">
    <property type="entry name" value="ATM INTERACTOR"/>
    <property type="match status" value="1"/>
</dbReference>